<evidence type="ECO:0000313" key="3">
    <source>
        <dbReference type="EMBL" id="TQD44815.1"/>
    </source>
</evidence>
<name>A0A508ACP0_9ACTO</name>
<dbReference type="PROSITE" id="PS51257">
    <property type="entry name" value="PROKAR_LIPOPROTEIN"/>
    <property type="match status" value="1"/>
</dbReference>
<accession>A0A508ACP0</accession>
<reference evidence="3 4" key="1">
    <citation type="submission" date="2019-06" db="EMBL/GenBank/DDBJ databases">
        <title>Draft genome sequence of Actinomyces johnsonii CCUG 34287T.</title>
        <authorList>
            <person name="Salva-Serra F."/>
            <person name="Cardew S."/>
            <person name="Moore E."/>
        </authorList>
    </citation>
    <scope>NUCLEOTIDE SEQUENCE [LARGE SCALE GENOMIC DNA]</scope>
    <source>
        <strain evidence="3 4">CCUG 34287</strain>
    </source>
</reference>
<organism evidence="3 4">
    <name type="scientific">Actinomyces johnsonii</name>
    <dbReference type="NCBI Taxonomy" id="544581"/>
    <lineage>
        <taxon>Bacteria</taxon>
        <taxon>Bacillati</taxon>
        <taxon>Actinomycetota</taxon>
        <taxon>Actinomycetes</taxon>
        <taxon>Actinomycetales</taxon>
        <taxon>Actinomycetaceae</taxon>
        <taxon>Actinomyces</taxon>
    </lineage>
</organism>
<gene>
    <name evidence="3" type="ORF">FK256_02830</name>
</gene>
<dbReference type="RefSeq" id="WP_141423607.1">
    <property type="nucleotide sequence ID" value="NZ_JASPFB010000001.1"/>
</dbReference>
<sequence length="191" mass="20055">MDPHRAFRACLVTSLALTAAVSLAACASSTSKASTTASTPVQTAPVGPPATTAPNTQCGAMDAILVEALDQTPEGQAYTGLPEGSSSEDTQSAWNAFTQVLETNYHARLQTAAGGDATATSAVTALTTYTATTSRFADGQIPEFKDEAQAEKDIKEGRTPEPNPEYQKSMEARTNAHVELSTCMPHWPVTF</sequence>
<dbReference type="AlphaFoldDB" id="A0A508ACP0"/>
<comment type="caution">
    <text evidence="3">The sequence shown here is derived from an EMBL/GenBank/DDBJ whole genome shotgun (WGS) entry which is preliminary data.</text>
</comment>
<evidence type="ECO:0000313" key="4">
    <source>
        <dbReference type="Proteomes" id="UP000319010"/>
    </source>
</evidence>
<dbReference type="EMBL" id="VICB01000003">
    <property type="protein sequence ID" value="TQD44815.1"/>
    <property type="molecule type" value="Genomic_DNA"/>
</dbReference>
<proteinExistence type="predicted"/>
<dbReference type="Proteomes" id="UP000319010">
    <property type="component" value="Unassembled WGS sequence"/>
</dbReference>
<feature type="chain" id="PRO_5038340195" description="Lipoprotein" evidence="2">
    <location>
        <begin position="25"/>
        <end position="191"/>
    </location>
</feature>
<feature type="signal peptide" evidence="2">
    <location>
        <begin position="1"/>
        <end position="24"/>
    </location>
</feature>
<evidence type="ECO:0000256" key="2">
    <source>
        <dbReference type="SAM" id="SignalP"/>
    </source>
</evidence>
<protein>
    <recommendedName>
        <fullName evidence="5">Lipoprotein</fullName>
    </recommendedName>
</protein>
<keyword evidence="2" id="KW-0732">Signal</keyword>
<evidence type="ECO:0008006" key="5">
    <source>
        <dbReference type="Google" id="ProtNLM"/>
    </source>
</evidence>
<feature type="region of interest" description="Disordered" evidence="1">
    <location>
        <begin position="34"/>
        <end position="54"/>
    </location>
</feature>
<evidence type="ECO:0000256" key="1">
    <source>
        <dbReference type="SAM" id="MobiDB-lite"/>
    </source>
</evidence>